<accession>A0ABT6FJ54</accession>
<comment type="similarity">
    <text evidence="1">Belongs to the short-chain dehydrogenases/reductases (SDR) family.</text>
</comment>
<dbReference type="SUPFAM" id="SSF51735">
    <property type="entry name" value="NAD(P)-binding Rossmann-fold domains"/>
    <property type="match status" value="1"/>
</dbReference>
<evidence type="ECO:0000256" key="1">
    <source>
        <dbReference type="ARBA" id="ARBA00006484"/>
    </source>
</evidence>
<dbReference type="EMBL" id="JARRAG010000002">
    <property type="protein sequence ID" value="MDG3007612.1"/>
    <property type="molecule type" value="Genomic_DNA"/>
</dbReference>
<dbReference type="InterPro" id="IPR002347">
    <property type="entry name" value="SDR_fam"/>
</dbReference>
<sequence length="247" mass="25510">MKLQGRVAVVTGAGSGIGRAVATRLAAEGARVVIAEIDEAKGEEAAEQIRGDGGDAIAIPTDVSRADSVAALFARLDELAMPPDVLVNNAGNASPPVPVHEMADEVWHTKLRVHLDGTFYNTREALRRMLPLGRGVIINVASVAGLRGLPGGAAYTAAKGGIIAFTKGVAVEVAEAGVRVVAIAPGWIDTPILANLPRSLKGEMLRRIPVGRLGTPEEVAAVVAFLASDDASYLTGQIISPNGGLYL</sequence>
<dbReference type="Gene3D" id="3.40.50.720">
    <property type="entry name" value="NAD(P)-binding Rossmann-like Domain"/>
    <property type="match status" value="1"/>
</dbReference>
<dbReference type="InterPro" id="IPR020904">
    <property type="entry name" value="Sc_DH/Rdtase_CS"/>
</dbReference>
<evidence type="ECO:0000313" key="2">
    <source>
        <dbReference type="EMBL" id="MDG3007612.1"/>
    </source>
</evidence>
<proteinExistence type="inferred from homology"/>
<dbReference type="Pfam" id="PF13561">
    <property type="entry name" value="adh_short_C2"/>
    <property type="match status" value="1"/>
</dbReference>
<dbReference type="PRINTS" id="PR00081">
    <property type="entry name" value="GDHRDH"/>
</dbReference>
<dbReference type="PRINTS" id="PR00080">
    <property type="entry name" value="SDRFAMILY"/>
</dbReference>
<dbReference type="PANTHER" id="PTHR42879:SF2">
    <property type="entry name" value="3-OXOACYL-[ACYL-CARRIER-PROTEIN] REDUCTASE FABG"/>
    <property type="match status" value="1"/>
</dbReference>
<dbReference type="NCBIfam" id="NF009466">
    <property type="entry name" value="PRK12826.1-2"/>
    <property type="match status" value="1"/>
</dbReference>
<dbReference type="InterPro" id="IPR036291">
    <property type="entry name" value="NAD(P)-bd_dom_sf"/>
</dbReference>
<protein>
    <submittedName>
        <fullName evidence="2">SDR family NAD(P)-dependent oxidoreductase</fullName>
    </submittedName>
</protein>
<dbReference type="NCBIfam" id="NF005559">
    <property type="entry name" value="PRK07231.1"/>
    <property type="match status" value="1"/>
</dbReference>
<comment type="caution">
    <text evidence="2">The sequence shown here is derived from an EMBL/GenBank/DDBJ whole genome shotgun (WGS) entry which is preliminary data.</text>
</comment>
<dbReference type="PROSITE" id="PS00061">
    <property type="entry name" value="ADH_SHORT"/>
    <property type="match status" value="1"/>
</dbReference>
<keyword evidence="3" id="KW-1185">Reference proteome</keyword>
<reference evidence="2 3" key="1">
    <citation type="submission" date="2023-03" db="EMBL/GenBank/DDBJ databases">
        <title>Paludisphaera mucosa sp. nov. a novel planctomycete from northern fen.</title>
        <authorList>
            <person name="Ivanova A."/>
        </authorList>
    </citation>
    <scope>NUCLEOTIDE SEQUENCE [LARGE SCALE GENOMIC DNA]</scope>
    <source>
        <strain evidence="2 3">Pla2</strain>
    </source>
</reference>
<organism evidence="2 3">
    <name type="scientific">Paludisphaera mucosa</name>
    <dbReference type="NCBI Taxonomy" id="3030827"/>
    <lineage>
        <taxon>Bacteria</taxon>
        <taxon>Pseudomonadati</taxon>
        <taxon>Planctomycetota</taxon>
        <taxon>Planctomycetia</taxon>
        <taxon>Isosphaerales</taxon>
        <taxon>Isosphaeraceae</taxon>
        <taxon>Paludisphaera</taxon>
    </lineage>
</organism>
<dbReference type="InterPro" id="IPR050259">
    <property type="entry name" value="SDR"/>
</dbReference>
<dbReference type="RefSeq" id="WP_277863886.1">
    <property type="nucleotide sequence ID" value="NZ_JARRAG010000002.1"/>
</dbReference>
<name>A0ABT6FJ54_9BACT</name>
<dbReference type="Proteomes" id="UP001216907">
    <property type="component" value="Unassembled WGS sequence"/>
</dbReference>
<gene>
    <name evidence="2" type="ORF">PZE19_27935</name>
</gene>
<dbReference type="PANTHER" id="PTHR42879">
    <property type="entry name" value="3-OXOACYL-(ACYL-CARRIER-PROTEIN) REDUCTASE"/>
    <property type="match status" value="1"/>
</dbReference>
<evidence type="ECO:0000313" key="3">
    <source>
        <dbReference type="Proteomes" id="UP001216907"/>
    </source>
</evidence>